<evidence type="ECO:0000256" key="11">
    <source>
        <dbReference type="SAM" id="MobiDB-lite"/>
    </source>
</evidence>
<keyword evidence="5" id="KW-0812">Transmembrane</keyword>
<evidence type="ECO:0000256" key="2">
    <source>
        <dbReference type="ARBA" id="ARBA00008661"/>
    </source>
</evidence>
<keyword evidence="6" id="KW-0735">Signal-anchor</keyword>
<dbReference type="GeneID" id="101849042"/>
<evidence type="ECO:0000256" key="9">
    <source>
        <dbReference type="ARBA" id="ARBA00023136"/>
    </source>
</evidence>
<evidence type="ECO:0000256" key="6">
    <source>
        <dbReference type="ARBA" id="ARBA00022968"/>
    </source>
</evidence>
<sequence>MVAAVSAKVAFLIGHVHDAKLQIDLEIENRRFGDTIVGNFIDSYENLTLKAVMGYRWLSETCDSLPMLVKMDDDVLVDIPKFITSYREKINPDGLKRRIFCNVWENAKVARTGKWKIEKGLFSNTTYPFPYCSGFFVLVTPDLVKSMYEVGKDIDFFWVDDVFVYGMVPAAIKNVTFVNIGDTVDYIARYRHSYKRCLNKNGWKCKTFGVLTSGIENFKELHAQTKKLYMSNSSLLTNASEAVPAVSSKNPGEKLGKKADPIKAQ</sequence>
<keyword evidence="12" id="KW-1185">Reference proteome</keyword>
<evidence type="ECO:0000256" key="5">
    <source>
        <dbReference type="ARBA" id="ARBA00022692"/>
    </source>
</evidence>
<reference evidence="13" key="1">
    <citation type="submission" date="2025-08" db="UniProtKB">
        <authorList>
            <consortium name="RefSeq"/>
        </authorList>
    </citation>
    <scope>IDENTIFICATION</scope>
</reference>
<dbReference type="PANTHER" id="PTHR11214">
    <property type="entry name" value="BETA-1,3-N-ACETYLGLUCOSAMINYLTRANSFERASE"/>
    <property type="match status" value="1"/>
</dbReference>
<proteinExistence type="inferred from homology"/>
<evidence type="ECO:0000256" key="8">
    <source>
        <dbReference type="ARBA" id="ARBA00023034"/>
    </source>
</evidence>
<evidence type="ECO:0000256" key="10">
    <source>
        <dbReference type="RuleBase" id="RU363063"/>
    </source>
</evidence>
<evidence type="ECO:0000256" key="7">
    <source>
        <dbReference type="ARBA" id="ARBA00022989"/>
    </source>
</evidence>
<keyword evidence="8 10" id="KW-0333">Golgi apparatus</keyword>
<keyword evidence="7" id="KW-1133">Transmembrane helix</keyword>
<comment type="similarity">
    <text evidence="2 10">Belongs to the glycosyltransferase 31 family.</text>
</comment>
<feature type="compositionally biased region" description="Basic and acidic residues" evidence="11">
    <location>
        <begin position="251"/>
        <end position="265"/>
    </location>
</feature>
<dbReference type="Proteomes" id="UP000694888">
    <property type="component" value="Unplaced"/>
</dbReference>
<keyword evidence="4" id="KW-0808">Transferase</keyword>
<comment type="subcellular location">
    <subcellularLocation>
        <location evidence="1 10">Golgi apparatus membrane</location>
        <topology evidence="1 10">Single-pass type II membrane protein</topology>
    </subcellularLocation>
</comment>
<name>A0ABM0JK71_APLCA</name>
<dbReference type="EC" id="2.4.1.-" evidence="10"/>
<protein>
    <recommendedName>
        <fullName evidence="10">Hexosyltransferase</fullName>
        <ecNumber evidence="10">2.4.1.-</ecNumber>
    </recommendedName>
</protein>
<evidence type="ECO:0000256" key="4">
    <source>
        <dbReference type="ARBA" id="ARBA00022679"/>
    </source>
</evidence>
<evidence type="ECO:0000313" key="12">
    <source>
        <dbReference type="Proteomes" id="UP000694888"/>
    </source>
</evidence>
<evidence type="ECO:0000256" key="3">
    <source>
        <dbReference type="ARBA" id="ARBA00022676"/>
    </source>
</evidence>
<accession>A0ABM0JK71</accession>
<evidence type="ECO:0000256" key="1">
    <source>
        <dbReference type="ARBA" id="ARBA00004323"/>
    </source>
</evidence>
<dbReference type="Pfam" id="PF01762">
    <property type="entry name" value="Galactosyl_T"/>
    <property type="match status" value="1"/>
</dbReference>
<dbReference type="InterPro" id="IPR002659">
    <property type="entry name" value="Glyco_trans_31"/>
</dbReference>
<keyword evidence="9" id="KW-0472">Membrane</keyword>
<gene>
    <name evidence="13" type="primary">LOC101849042</name>
</gene>
<organism evidence="12 13">
    <name type="scientific">Aplysia californica</name>
    <name type="common">California sea hare</name>
    <dbReference type="NCBI Taxonomy" id="6500"/>
    <lineage>
        <taxon>Eukaryota</taxon>
        <taxon>Metazoa</taxon>
        <taxon>Spiralia</taxon>
        <taxon>Lophotrochozoa</taxon>
        <taxon>Mollusca</taxon>
        <taxon>Gastropoda</taxon>
        <taxon>Heterobranchia</taxon>
        <taxon>Euthyneura</taxon>
        <taxon>Tectipleura</taxon>
        <taxon>Aplysiida</taxon>
        <taxon>Aplysioidea</taxon>
        <taxon>Aplysiidae</taxon>
        <taxon>Aplysia</taxon>
    </lineage>
</organism>
<feature type="region of interest" description="Disordered" evidence="11">
    <location>
        <begin position="243"/>
        <end position="265"/>
    </location>
</feature>
<keyword evidence="3 10" id="KW-0328">Glycosyltransferase</keyword>
<evidence type="ECO:0000313" key="13">
    <source>
        <dbReference type="RefSeq" id="XP_005095640.1"/>
    </source>
</evidence>
<dbReference type="RefSeq" id="XP_005095640.1">
    <property type="nucleotide sequence ID" value="XM_005095583.1"/>
</dbReference>
<dbReference type="PANTHER" id="PTHR11214:SF3">
    <property type="entry name" value="BETA-1,3-GALACTOSYLTRANSFERASE 6"/>
    <property type="match status" value="1"/>
</dbReference>